<dbReference type="AlphaFoldDB" id="A0AAP6ZXK6"/>
<comment type="caution">
    <text evidence="2">The sequence shown here is derived from an EMBL/GenBank/DDBJ whole genome shotgun (WGS) entry which is preliminary data.</text>
</comment>
<gene>
    <name evidence="2" type="ORF">HMI46_13315</name>
</gene>
<sequence length="141" mass="14938">MKKVMVTVLSSVILTTAVAPSISAATVAPKPVAYSIVAQSVPTTVTYQGSQVSVQSLPTSMLKKLIVNGLRYGGELLGDLLKIISKDGADWIKKNSSKAADFLDKLTEWQTEPIKLGLVALGLSPADALLIAEWIVLFIGL</sequence>
<dbReference type="EMBL" id="JABFOR010000015">
    <property type="protein sequence ID" value="NOJ71531.1"/>
    <property type="molecule type" value="Genomic_DNA"/>
</dbReference>
<dbReference type="RefSeq" id="WP_171416998.1">
    <property type="nucleotide sequence ID" value="NZ_JABFOR010000015.1"/>
</dbReference>
<evidence type="ECO:0008006" key="4">
    <source>
        <dbReference type="Google" id="ProtNLM"/>
    </source>
</evidence>
<organism evidence="2 3">
    <name type="scientific">Paenibacillus alvei</name>
    <name type="common">Bacillus alvei</name>
    <dbReference type="NCBI Taxonomy" id="44250"/>
    <lineage>
        <taxon>Bacteria</taxon>
        <taxon>Bacillati</taxon>
        <taxon>Bacillota</taxon>
        <taxon>Bacilli</taxon>
        <taxon>Bacillales</taxon>
        <taxon>Paenibacillaceae</taxon>
        <taxon>Paenibacillus</taxon>
    </lineage>
</organism>
<evidence type="ECO:0000256" key="1">
    <source>
        <dbReference type="SAM" id="SignalP"/>
    </source>
</evidence>
<proteinExistence type="predicted"/>
<reference evidence="2 3" key="1">
    <citation type="submission" date="2020-05" db="EMBL/GenBank/DDBJ databases">
        <title>Whole genome sequencing and identification of novel metabolites from Paenibacillus alvei strain JR949.</title>
        <authorList>
            <person name="Rajendhran J."/>
            <person name="Sree Pranav P."/>
            <person name="Mahalakshmi B."/>
            <person name="Karthikeyan R."/>
        </authorList>
    </citation>
    <scope>NUCLEOTIDE SEQUENCE [LARGE SCALE GENOMIC DNA]</scope>
    <source>
        <strain evidence="2 3">JR949</strain>
    </source>
</reference>
<keyword evidence="1" id="KW-0732">Signal</keyword>
<feature type="chain" id="PRO_5042896872" description="Secreted protein" evidence="1">
    <location>
        <begin position="25"/>
        <end position="141"/>
    </location>
</feature>
<evidence type="ECO:0000313" key="2">
    <source>
        <dbReference type="EMBL" id="NOJ71531.1"/>
    </source>
</evidence>
<protein>
    <recommendedName>
        <fullName evidence="4">Secreted protein</fullName>
    </recommendedName>
</protein>
<evidence type="ECO:0000313" key="3">
    <source>
        <dbReference type="Proteomes" id="UP000552038"/>
    </source>
</evidence>
<feature type="signal peptide" evidence="1">
    <location>
        <begin position="1"/>
        <end position="24"/>
    </location>
</feature>
<dbReference type="Proteomes" id="UP000552038">
    <property type="component" value="Unassembled WGS sequence"/>
</dbReference>
<accession>A0AAP6ZXK6</accession>
<name>A0AAP6ZXK6_PAEAL</name>